<reference evidence="1 2" key="1">
    <citation type="journal article" date="2011" name="J. Bacteriol.">
        <title>Complete genome sequence of 'Vulcanisaeta moutnovskia' strain 768-28, a novel member of the hyperthermophilic crenarchaeal genus vulcanisaeta.</title>
        <authorList>
            <person name="Gumerov V.M."/>
            <person name="Mardanov A.V."/>
            <person name="Beletsky A.V."/>
            <person name="Prokofeva M.I."/>
            <person name="Bonch-Osmolovskaya E.A."/>
            <person name="Ravin N.V."/>
            <person name="Skryabin K.G."/>
        </authorList>
    </citation>
    <scope>NUCLEOTIDE SEQUENCE [LARGE SCALE GENOMIC DNA]</scope>
    <source>
        <strain evidence="1 2">768-28</strain>
    </source>
</reference>
<dbReference type="KEGG" id="vmo:VMUT_1984"/>
<accession>F0QW90</accession>
<dbReference type="GeneID" id="10289636"/>
<dbReference type="RefSeq" id="WP_013605347.1">
    <property type="nucleotide sequence ID" value="NC_015151.1"/>
</dbReference>
<dbReference type="EMBL" id="CP002529">
    <property type="protein sequence ID" value="ADY02185.1"/>
    <property type="molecule type" value="Genomic_DNA"/>
</dbReference>
<protein>
    <submittedName>
        <fullName evidence="1">Uncharacterized protein</fullName>
    </submittedName>
</protein>
<dbReference type="STRING" id="985053.VMUT_1984"/>
<dbReference type="Proteomes" id="UP000007485">
    <property type="component" value="Chromosome"/>
</dbReference>
<dbReference type="OrthoDB" id="29143at2157"/>
<proteinExistence type="predicted"/>
<dbReference type="AlphaFoldDB" id="F0QW90"/>
<dbReference type="eggNOG" id="arCOG10493">
    <property type="taxonomic scope" value="Archaea"/>
</dbReference>
<dbReference type="HOGENOM" id="CLU_545896_0_0_2"/>
<evidence type="ECO:0000313" key="1">
    <source>
        <dbReference type="EMBL" id="ADY02185.1"/>
    </source>
</evidence>
<sequence length="440" mass="48620">MFQDLINVGLNSSLIKPVSLNQLSELPDNSVVVIDWSVIRNSVVAGDPGSYVELNLTSPIINDLVNLIRNSDSDIIAVYANATDEDTVEYVLAYSWARAINNTLSLNLGGGSSVQDYLVAYPVIPVNTHEPILIAMYWVSPKKLIMGPLYPSQFMTFIKNIVDNMVINDSTDPVDPCFAMASNNAVFIWAAPMFVGVSSLGVQAYNDGNGTFFWDSCLTVSNRILKASPVGPWYLTVNVFNYEGYFELSTMYNNGGFDGYQIGVIDYYYGYEMYMRNITNALIGDMGSIAPSTLSTSATSVHVSWSPSVSIMPQLAMTISNITWLFHVDKAGDNIAFPNSFADESAAVYLPGFNESQQYLAEFMVDFENNAVTKDLPCLYAVTQTVWARITWEVYIIPRSSELVNVYGNVSLLTPATLPFHSYYVSGVSSLIVPIYCPLW</sequence>
<keyword evidence="2" id="KW-1185">Reference proteome</keyword>
<gene>
    <name evidence="1" type="ordered locus">VMUT_1984</name>
</gene>
<organism evidence="1 2">
    <name type="scientific">Vulcanisaeta moutnovskia (strain 768-28)</name>
    <dbReference type="NCBI Taxonomy" id="985053"/>
    <lineage>
        <taxon>Archaea</taxon>
        <taxon>Thermoproteota</taxon>
        <taxon>Thermoprotei</taxon>
        <taxon>Thermoproteales</taxon>
        <taxon>Thermoproteaceae</taxon>
        <taxon>Vulcanisaeta</taxon>
    </lineage>
</organism>
<name>F0QW90_VULM7</name>
<evidence type="ECO:0000313" key="2">
    <source>
        <dbReference type="Proteomes" id="UP000007485"/>
    </source>
</evidence>